<keyword evidence="2" id="KW-1185">Reference proteome</keyword>
<dbReference type="Proteomes" id="UP000199514">
    <property type="component" value="Unassembled WGS sequence"/>
</dbReference>
<gene>
    <name evidence="1" type="ORF">SAMN05421780_103169</name>
</gene>
<dbReference type="AlphaFoldDB" id="A0A1I1H985"/>
<name>A0A1I1H985_9BACT</name>
<evidence type="ECO:0000313" key="2">
    <source>
        <dbReference type="Proteomes" id="UP000199514"/>
    </source>
</evidence>
<organism evidence="1 2">
    <name type="scientific">Flexibacter flexilis DSM 6793</name>
    <dbReference type="NCBI Taxonomy" id="927664"/>
    <lineage>
        <taxon>Bacteria</taxon>
        <taxon>Pseudomonadati</taxon>
        <taxon>Bacteroidota</taxon>
        <taxon>Cytophagia</taxon>
        <taxon>Cytophagales</taxon>
        <taxon>Flexibacteraceae</taxon>
        <taxon>Flexibacter</taxon>
    </lineage>
</organism>
<proteinExistence type="predicted"/>
<evidence type="ECO:0000313" key="1">
    <source>
        <dbReference type="EMBL" id="SFC17690.1"/>
    </source>
</evidence>
<protein>
    <submittedName>
        <fullName evidence="1">Uncharacterized protein</fullName>
    </submittedName>
</protein>
<dbReference type="EMBL" id="FOLE01000003">
    <property type="protein sequence ID" value="SFC17690.1"/>
    <property type="molecule type" value="Genomic_DNA"/>
</dbReference>
<accession>A0A1I1H985</accession>
<reference evidence="1 2" key="1">
    <citation type="submission" date="2016-10" db="EMBL/GenBank/DDBJ databases">
        <authorList>
            <person name="de Groot N.N."/>
        </authorList>
    </citation>
    <scope>NUCLEOTIDE SEQUENCE [LARGE SCALE GENOMIC DNA]</scope>
    <source>
        <strain evidence="1 2">DSM 6793</strain>
    </source>
</reference>
<sequence>MPLIHGFLGVVLVLNFNRTNSTLHKNILFEHKTINVINPINTAF</sequence>
<dbReference type="STRING" id="927664.SAMN05421780_103169"/>